<dbReference type="Gene3D" id="3.90.1140.10">
    <property type="entry name" value="Cyclic phosphodiesterase"/>
    <property type="match status" value="1"/>
</dbReference>
<dbReference type="RefSeq" id="WP_244020913.1">
    <property type="nucleotide sequence ID" value="NZ_JALHLF010000039.1"/>
</dbReference>
<protein>
    <submittedName>
        <fullName evidence="2">2'-5' RNA ligase family protein</fullName>
    </submittedName>
</protein>
<dbReference type="EMBL" id="JALHLF010000039">
    <property type="protein sequence ID" value="MCJ2183275.1"/>
    <property type="molecule type" value="Genomic_DNA"/>
</dbReference>
<keyword evidence="2" id="KW-0436">Ligase</keyword>
<reference evidence="2" key="1">
    <citation type="submission" date="2022-03" db="EMBL/GenBank/DDBJ databases">
        <title>Identification of a novel bacterium isolated from mangrove sediments.</title>
        <authorList>
            <person name="Pan X."/>
        </authorList>
    </citation>
    <scope>NUCLEOTIDE SEQUENCE</scope>
    <source>
        <strain evidence="2">B1949</strain>
    </source>
</reference>
<feature type="signal peptide" evidence="1">
    <location>
        <begin position="1"/>
        <end position="19"/>
    </location>
</feature>
<dbReference type="Pfam" id="PF13563">
    <property type="entry name" value="2_5_RNA_ligase2"/>
    <property type="match status" value="1"/>
</dbReference>
<name>A0ABT0BE00_9SPHN</name>
<dbReference type="SUPFAM" id="SSF55144">
    <property type="entry name" value="LigT-like"/>
    <property type="match status" value="1"/>
</dbReference>
<evidence type="ECO:0000313" key="3">
    <source>
        <dbReference type="Proteomes" id="UP001162881"/>
    </source>
</evidence>
<evidence type="ECO:0000313" key="2">
    <source>
        <dbReference type="EMBL" id="MCJ2183275.1"/>
    </source>
</evidence>
<organism evidence="2 3">
    <name type="scientific">Novosphingobium organovorum</name>
    <dbReference type="NCBI Taxonomy" id="2930092"/>
    <lineage>
        <taxon>Bacteria</taxon>
        <taxon>Pseudomonadati</taxon>
        <taxon>Pseudomonadota</taxon>
        <taxon>Alphaproteobacteria</taxon>
        <taxon>Sphingomonadales</taxon>
        <taxon>Sphingomonadaceae</taxon>
        <taxon>Novosphingobium</taxon>
    </lineage>
</organism>
<evidence type="ECO:0000256" key="1">
    <source>
        <dbReference type="SAM" id="SignalP"/>
    </source>
</evidence>
<dbReference type="GO" id="GO:0016874">
    <property type="term" value="F:ligase activity"/>
    <property type="evidence" value="ECO:0007669"/>
    <property type="project" value="UniProtKB-KW"/>
</dbReference>
<feature type="chain" id="PRO_5046152480" evidence="1">
    <location>
        <begin position="20"/>
        <end position="229"/>
    </location>
</feature>
<sequence length="229" mass="24661">MTLRASLFTLFAGVAAAFAAPHAADAQESLSIDVYAIPSRTIVATVAGESKELAARGMTTFQAKGQAVHATLYLTRYPASAVPALKTAIAALARRQHRFPMAITGTERTASNWLFLTVERSAALQRLADEVTLAAEPLRDHAITAPAWMSHYPEKLPAFERYGSPNVFTQFEPHLTLLANETSPALDAYVEQTRAHPPQGTGLVEGIGIGLTDANGQIVRTLAEYRFAD</sequence>
<dbReference type="InterPro" id="IPR009097">
    <property type="entry name" value="Cyclic_Pdiesterase"/>
</dbReference>
<proteinExistence type="predicted"/>
<gene>
    <name evidence="2" type="ORF">MTR62_11315</name>
</gene>
<accession>A0ABT0BE00</accession>
<keyword evidence="3" id="KW-1185">Reference proteome</keyword>
<dbReference type="Proteomes" id="UP001162881">
    <property type="component" value="Unassembled WGS sequence"/>
</dbReference>
<comment type="caution">
    <text evidence="2">The sequence shown here is derived from an EMBL/GenBank/DDBJ whole genome shotgun (WGS) entry which is preliminary data.</text>
</comment>
<keyword evidence="1" id="KW-0732">Signal</keyword>